<evidence type="ECO:0000256" key="3">
    <source>
        <dbReference type="ARBA" id="ARBA00022801"/>
    </source>
</evidence>
<evidence type="ECO:0000259" key="6">
    <source>
        <dbReference type="PROSITE" id="PS51935"/>
    </source>
</evidence>
<accession>A0ABU6F3P2</accession>
<gene>
    <name evidence="7" type="ORF">OKJ99_10975</name>
</gene>
<keyword evidence="8" id="KW-1185">Reference proteome</keyword>
<comment type="caution">
    <text evidence="7">The sequence shown here is derived from an EMBL/GenBank/DDBJ whole genome shotgun (WGS) entry which is preliminary data.</text>
</comment>
<dbReference type="Pfam" id="PF01464">
    <property type="entry name" value="SLT"/>
    <property type="match status" value="1"/>
</dbReference>
<dbReference type="RefSeq" id="WP_326015733.1">
    <property type="nucleotide sequence ID" value="NZ_JAOZYC010000088.1"/>
</dbReference>
<evidence type="ECO:0000256" key="2">
    <source>
        <dbReference type="ARBA" id="ARBA00022670"/>
    </source>
</evidence>
<evidence type="ECO:0000256" key="5">
    <source>
        <dbReference type="SAM" id="MobiDB-lite"/>
    </source>
</evidence>
<dbReference type="Gene3D" id="3.90.1720.10">
    <property type="entry name" value="endopeptidase domain like (from Nostoc punctiforme)"/>
    <property type="match status" value="1"/>
</dbReference>
<dbReference type="SUPFAM" id="SSF54001">
    <property type="entry name" value="Cysteine proteinases"/>
    <property type="match status" value="1"/>
</dbReference>
<dbReference type="PANTHER" id="PTHR47053">
    <property type="entry name" value="MUREIN DD-ENDOPEPTIDASE MEPH-RELATED"/>
    <property type="match status" value="1"/>
</dbReference>
<evidence type="ECO:0000313" key="8">
    <source>
        <dbReference type="Proteomes" id="UP001354931"/>
    </source>
</evidence>
<keyword evidence="4" id="KW-0788">Thiol protease</keyword>
<dbReference type="Gene3D" id="1.10.530.10">
    <property type="match status" value="1"/>
</dbReference>
<protein>
    <submittedName>
        <fullName evidence="7">C40 family peptidase</fullName>
    </submittedName>
</protein>
<dbReference type="InterPro" id="IPR051202">
    <property type="entry name" value="Peptidase_C40"/>
</dbReference>
<sequence length="325" mass="33626">MRAAGSLLGVTAAGIVLIAVVAGAGAGSLLAPFGANAPGAHALSDIPARYLTLYANAAATCPGLDWSVLAAVGKVESDHGRSPLPGVSSGANSAGARGPMQFLLPTFTGVIARHPALRQGPRAPSPYDPDDAIPAAAAYLCDSGARHGANITRALWTYNHDNAYVAQVLAQAEHYRHRTPSPAAARAIDYAQAQLGLPYTWGGNGPERGDAGFDCSGLTRASYAAAGMDLPRTAQQQYAAAHPLPSHAPLRPGDLVFYGTDRAHITHVGLYVSANRMIHAPGRNKPVRIAPYRYRGDNYVGAARPTLPTPLPELRGSPGGAAAVR</sequence>
<name>A0ABU6F3P2_9ACTN</name>
<dbReference type="Proteomes" id="UP001354931">
    <property type="component" value="Unassembled WGS sequence"/>
</dbReference>
<dbReference type="InterPro" id="IPR000064">
    <property type="entry name" value="NLP_P60_dom"/>
</dbReference>
<keyword evidence="3" id="KW-0378">Hydrolase</keyword>
<organism evidence="7 8">
    <name type="scientific">Streptomyces endophyticus</name>
    <dbReference type="NCBI Taxonomy" id="714166"/>
    <lineage>
        <taxon>Bacteria</taxon>
        <taxon>Bacillati</taxon>
        <taxon>Actinomycetota</taxon>
        <taxon>Actinomycetes</taxon>
        <taxon>Kitasatosporales</taxon>
        <taxon>Streptomycetaceae</taxon>
        <taxon>Streptomyces</taxon>
    </lineage>
</organism>
<keyword evidence="2" id="KW-0645">Protease</keyword>
<feature type="domain" description="NlpC/P60" evidence="6">
    <location>
        <begin position="181"/>
        <end position="306"/>
    </location>
</feature>
<dbReference type="SUPFAM" id="SSF53955">
    <property type="entry name" value="Lysozyme-like"/>
    <property type="match status" value="1"/>
</dbReference>
<feature type="region of interest" description="Disordered" evidence="5">
    <location>
        <begin position="304"/>
        <end position="325"/>
    </location>
</feature>
<evidence type="ECO:0000256" key="4">
    <source>
        <dbReference type="ARBA" id="ARBA00022807"/>
    </source>
</evidence>
<dbReference type="InterPro" id="IPR023346">
    <property type="entry name" value="Lysozyme-like_dom_sf"/>
</dbReference>
<dbReference type="PROSITE" id="PS51935">
    <property type="entry name" value="NLPC_P60"/>
    <property type="match status" value="1"/>
</dbReference>
<reference evidence="7 8" key="1">
    <citation type="submission" date="2022-10" db="EMBL/GenBank/DDBJ databases">
        <authorList>
            <person name="Xie J."/>
            <person name="Shen N."/>
        </authorList>
    </citation>
    <scope>NUCLEOTIDE SEQUENCE [LARGE SCALE GENOMIC DNA]</scope>
    <source>
        <strain evidence="7 8">YIM65594</strain>
    </source>
</reference>
<comment type="similarity">
    <text evidence="1">Belongs to the peptidase C40 family.</text>
</comment>
<dbReference type="EMBL" id="JAOZYC010000088">
    <property type="protein sequence ID" value="MEB8338025.1"/>
    <property type="molecule type" value="Genomic_DNA"/>
</dbReference>
<proteinExistence type="inferred from homology"/>
<dbReference type="InterPro" id="IPR008258">
    <property type="entry name" value="Transglycosylase_SLT_dom_1"/>
</dbReference>
<evidence type="ECO:0000256" key="1">
    <source>
        <dbReference type="ARBA" id="ARBA00007074"/>
    </source>
</evidence>
<dbReference type="Pfam" id="PF00877">
    <property type="entry name" value="NLPC_P60"/>
    <property type="match status" value="1"/>
</dbReference>
<dbReference type="InterPro" id="IPR038765">
    <property type="entry name" value="Papain-like_cys_pep_sf"/>
</dbReference>
<evidence type="ECO:0000313" key="7">
    <source>
        <dbReference type="EMBL" id="MEB8338025.1"/>
    </source>
</evidence>
<dbReference type="PANTHER" id="PTHR47053:SF1">
    <property type="entry name" value="MUREIN DD-ENDOPEPTIDASE MEPH-RELATED"/>
    <property type="match status" value="1"/>
</dbReference>